<accession>A0A2U1MR17</accession>
<sequence>MSSSSMEILEETPVEVDSGKKKKGKQPKTRKKRSKVWIDFKEQKLKKGELPEDVKAKCLHCGDLYLCHTKKYGITNLKNHLERCKPYLEKITTIRALLRKQLDCDLLDEPPVDEHLYDIAKVMQPKFDKYYCEVENMNLLVYFAFILDPRNKYDFLDVIVEDHYGREGLSIVTKKIDYIKHELKLFYEDYVRIHAPSSTTSASLGKRQRTTETSEEPDHGDMLRSRMKRGQSSDSSTSELDNVDGGRRYEF</sequence>
<dbReference type="InterPro" id="IPR025525">
    <property type="entry name" value="hAT-like_transposase_RNase-H"/>
</dbReference>
<dbReference type="GO" id="GO:0008270">
    <property type="term" value="F:zinc ion binding"/>
    <property type="evidence" value="ECO:0007669"/>
    <property type="project" value="UniProtKB-KW"/>
</dbReference>
<keyword evidence="1" id="KW-0479">Metal-binding</keyword>
<dbReference type="PANTHER" id="PTHR34396">
    <property type="entry name" value="OS03G0264950 PROTEIN-RELATED"/>
    <property type="match status" value="1"/>
</dbReference>
<dbReference type="SUPFAM" id="SSF53098">
    <property type="entry name" value="Ribonuclease H-like"/>
    <property type="match status" value="1"/>
</dbReference>
<feature type="compositionally biased region" description="Basic and acidic residues" evidence="5">
    <location>
        <begin position="209"/>
        <end position="224"/>
    </location>
</feature>
<evidence type="ECO:0000313" key="7">
    <source>
        <dbReference type="EMBL" id="PWA63708.1"/>
    </source>
</evidence>
<feature type="region of interest" description="Disordered" evidence="5">
    <location>
        <begin position="201"/>
        <end position="251"/>
    </location>
</feature>
<gene>
    <name evidence="7" type="ORF">CTI12_AA350890</name>
</gene>
<dbReference type="GO" id="GO:0006357">
    <property type="term" value="P:regulation of transcription by RNA polymerase II"/>
    <property type="evidence" value="ECO:0007669"/>
    <property type="project" value="TreeGrafter"/>
</dbReference>
<keyword evidence="3" id="KW-0862">Zinc</keyword>
<dbReference type="InterPro" id="IPR053031">
    <property type="entry name" value="Cuticle_assoc_protein"/>
</dbReference>
<dbReference type="SUPFAM" id="SSF57667">
    <property type="entry name" value="beta-beta-alpha zinc fingers"/>
    <property type="match status" value="1"/>
</dbReference>
<evidence type="ECO:0000313" key="8">
    <source>
        <dbReference type="Proteomes" id="UP000245207"/>
    </source>
</evidence>
<dbReference type="EMBL" id="PKPP01004581">
    <property type="protein sequence ID" value="PWA63708.1"/>
    <property type="molecule type" value="Genomic_DNA"/>
</dbReference>
<feature type="region of interest" description="Disordered" evidence="5">
    <location>
        <begin position="1"/>
        <end position="34"/>
    </location>
</feature>
<dbReference type="Proteomes" id="UP000245207">
    <property type="component" value="Unassembled WGS sequence"/>
</dbReference>
<protein>
    <submittedName>
        <fullName evidence="7">BED zinc finger,hAT family dimerization domain</fullName>
    </submittedName>
</protein>
<reference evidence="7 8" key="1">
    <citation type="journal article" date="2018" name="Mol. Plant">
        <title>The genome of Artemisia annua provides insight into the evolution of Asteraceae family and artemisinin biosynthesis.</title>
        <authorList>
            <person name="Shen Q."/>
            <person name="Zhang L."/>
            <person name="Liao Z."/>
            <person name="Wang S."/>
            <person name="Yan T."/>
            <person name="Shi P."/>
            <person name="Liu M."/>
            <person name="Fu X."/>
            <person name="Pan Q."/>
            <person name="Wang Y."/>
            <person name="Lv Z."/>
            <person name="Lu X."/>
            <person name="Zhang F."/>
            <person name="Jiang W."/>
            <person name="Ma Y."/>
            <person name="Chen M."/>
            <person name="Hao X."/>
            <person name="Li L."/>
            <person name="Tang Y."/>
            <person name="Lv G."/>
            <person name="Zhou Y."/>
            <person name="Sun X."/>
            <person name="Brodelius P.E."/>
            <person name="Rose J.K.C."/>
            <person name="Tang K."/>
        </authorList>
    </citation>
    <scope>NUCLEOTIDE SEQUENCE [LARGE SCALE GENOMIC DNA]</scope>
    <source>
        <strain evidence="8">cv. Huhao1</strain>
        <tissue evidence="7">Leaf</tissue>
    </source>
</reference>
<dbReference type="Pfam" id="PF14372">
    <property type="entry name" value="hAT-like_RNase-H"/>
    <property type="match status" value="1"/>
</dbReference>
<dbReference type="InterPro" id="IPR003656">
    <property type="entry name" value="Znf_BED"/>
</dbReference>
<feature type="compositionally biased region" description="Polar residues" evidence="5">
    <location>
        <begin position="230"/>
        <end position="240"/>
    </location>
</feature>
<dbReference type="InterPro" id="IPR012337">
    <property type="entry name" value="RNaseH-like_sf"/>
</dbReference>
<proteinExistence type="predicted"/>
<dbReference type="SMART" id="SM00614">
    <property type="entry name" value="ZnF_BED"/>
    <property type="match status" value="1"/>
</dbReference>
<evidence type="ECO:0000256" key="2">
    <source>
        <dbReference type="ARBA" id="ARBA00022771"/>
    </source>
</evidence>
<name>A0A2U1MR17_ARTAN</name>
<dbReference type="AlphaFoldDB" id="A0A2U1MR17"/>
<keyword evidence="2 4" id="KW-0863">Zinc-finger</keyword>
<evidence type="ECO:0000256" key="1">
    <source>
        <dbReference type="ARBA" id="ARBA00022723"/>
    </source>
</evidence>
<dbReference type="PROSITE" id="PS50808">
    <property type="entry name" value="ZF_BED"/>
    <property type="match status" value="1"/>
</dbReference>
<comment type="caution">
    <text evidence="7">The sequence shown here is derived from an EMBL/GenBank/DDBJ whole genome shotgun (WGS) entry which is preliminary data.</text>
</comment>
<evidence type="ECO:0000256" key="5">
    <source>
        <dbReference type="SAM" id="MobiDB-lite"/>
    </source>
</evidence>
<evidence type="ECO:0000256" key="4">
    <source>
        <dbReference type="PROSITE-ProRule" id="PRU00027"/>
    </source>
</evidence>
<feature type="compositionally biased region" description="Basic residues" evidence="5">
    <location>
        <begin position="20"/>
        <end position="34"/>
    </location>
</feature>
<feature type="domain" description="BED-type" evidence="6">
    <location>
        <begin position="31"/>
        <end position="91"/>
    </location>
</feature>
<evidence type="ECO:0000259" key="6">
    <source>
        <dbReference type="PROSITE" id="PS50808"/>
    </source>
</evidence>
<dbReference type="GO" id="GO:0005634">
    <property type="term" value="C:nucleus"/>
    <property type="evidence" value="ECO:0007669"/>
    <property type="project" value="TreeGrafter"/>
</dbReference>
<evidence type="ECO:0000256" key="3">
    <source>
        <dbReference type="ARBA" id="ARBA00022833"/>
    </source>
</evidence>
<dbReference type="PANTHER" id="PTHR34396:SF27">
    <property type="entry name" value="OS08G0208700 PROTEIN"/>
    <property type="match status" value="1"/>
</dbReference>
<keyword evidence="8" id="KW-1185">Reference proteome</keyword>
<dbReference type="InterPro" id="IPR036236">
    <property type="entry name" value="Znf_C2H2_sf"/>
</dbReference>
<organism evidence="7 8">
    <name type="scientific">Artemisia annua</name>
    <name type="common">Sweet wormwood</name>
    <dbReference type="NCBI Taxonomy" id="35608"/>
    <lineage>
        <taxon>Eukaryota</taxon>
        <taxon>Viridiplantae</taxon>
        <taxon>Streptophyta</taxon>
        <taxon>Embryophyta</taxon>
        <taxon>Tracheophyta</taxon>
        <taxon>Spermatophyta</taxon>
        <taxon>Magnoliopsida</taxon>
        <taxon>eudicotyledons</taxon>
        <taxon>Gunneridae</taxon>
        <taxon>Pentapetalae</taxon>
        <taxon>asterids</taxon>
        <taxon>campanulids</taxon>
        <taxon>Asterales</taxon>
        <taxon>Asteraceae</taxon>
        <taxon>Asteroideae</taxon>
        <taxon>Anthemideae</taxon>
        <taxon>Artemisiinae</taxon>
        <taxon>Artemisia</taxon>
    </lineage>
</organism>
<dbReference type="GO" id="GO:1990837">
    <property type="term" value="F:sequence-specific double-stranded DNA binding"/>
    <property type="evidence" value="ECO:0007669"/>
    <property type="project" value="TreeGrafter"/>
</dbReference>